<evidence type="ECO:0000256" key="1">
    <source>
        <dbReference type="ARBA" id="ARBA00001947"/>
    </source>
</evidence>
<name>A0A2T6ZFC8_TUBBO</name>
<evidence type="ECO:0000256" key="2">
    <source>
        <dbReference type="ARBA" id="ARBA00008072"/>
    </source>
</evidence>
<dbReference type="InterPro" id="IPR013154">
    <property type="entry name" value="ADH-like_N"/>
</dbReference>
<dbReference type="AlphaFoldDB" id="A0A2T6ZFC8"/>
<sequence length="261" mass="28194">MSIPRERYAQMYKSNNDPIEYKGVPVQKPAPDKVLINIKYTGVCHTDLHKDCPLRTKQNLIGGLEVYLSGFLQSAGVVVTIGELVEEIKAGVHAGIKWFNGSCGPANFASQTIAIVDAGGGPGSLGVQYANAMGFRVIAINTGSETQEIFLSTLGAEEFLDFAKGLPLKARISAEVFLTVIEMITIKGPYAGNRLDTQEAIDFVARGLIKVPFKGGKLSEPTQLLQLLKKGKNSGRYVLDPSVSSINRILGRFSDLASLFM</sequence>
<evidence type="ECO:0000313" key="9">
    <source>
        <dbReference type="Proteomes" id="UP000244722"/>
    </source>
</evidence>
<dbReference type="PANTHER" id="PTHR42940:SF3">
    <property type="entry name" value="ALCOHOL DEHYDROGENASE 1-RELATED"/>
    <property type="match status" value="1"/>
</dbReference>
<keyword evidence="4" id="KW-0862">Zinc</keyword>
<gene>
    <name evidence="8" type="ORF">B9Z19DRAFT_1133735</name>
</gene>
<dbReference type="GO" id="GO:0004022">
    <property type="term" value="F:alcohol dehydrogenase (NAD+) activity"/>
    <property type="evidence" value="ECO:0007669"/>
    <property type="project" value="TreeGrafter"/>
</dbReference>
<reference evidence="8 9" key="1">
    <citation type="submission" date="2017-04" db="EMBL/GenBank/DDBJ databases">
        <title>Draft genome sequence of Tuber borchii Vittad., a whitish edible truffle.</title>
        <authorList>
            <consortium name="DOE Joint Genome Institute"/>
            <person name="Murat C."/>
            <person name="Kuo A."/>
            <person name="Barry K.W."/>
            <person name="Clum A."/>
            <person name="Dockter R.B."/>
            <person name="Fauchery L."/>
            <person name="Iotti M."/>
            <person name="Kohler A."/>
            <person name="Labutti K."/>
            <person name="Lindquist E.A."/>
            <person name="Lipzen A."/>
            <person name="Ohm R.A."/>
            <person name="Wang M."/>
            <person name="Grigoriev I.V."/>
            <person name="Zambonelli A."/>
            <person name="Martin F.M."/>
        </authorList>
    </citation>
    <scope>NUCLEOTIDE SEQUENCE [LARGE SCALE GENOMIC DNA]</scope>
    <source>
        <strain evidence="8 9">Tbo3840</strain>
    </source>
</reference>
<keyword evidence="6" id="KW-0520">NAD</keyword>
<dbReference type="SUPFAM" id="SSF51735">
    <property type="entry name" value="NAD(P)-binding Rossmann-fold domains"/>
    <property type="match status" value="1"/>
</dbReference>
<dbReference type="InterPro" id="IPR036291">
    <property type="entry name" value="NAD(P)-bd_dom_sf"/>
</dbReference>
<proteinExistence type="inferred from homology"/>
<dbReference type="STRING" id="42251.A0A2T6ZFC8"/>
<dbReference type="GO" id="GO:0005737">
    <property type="term" value="C:cytoplasm"/>
    <property type="evidence" value="ECO:0007669"/>
    <property type="project" value="TreeGrafter"/>
</dbReference>
<dbReference type="PANTHER" id="PTHR42940">
    <property type="entry name" value="ALCOHOL DEHYDROGENASE 1-RELATED"/>
    <property type="match status" value="1"/>
</dbReference>
<comment type="caution">
    <text evidence="8">The sequence shown here is derived from an EMBL/GenBank/DDBJ whole genome shotgun (WGS) entry which is preliminary data.</text>
</comment>
<dbReference type="Gene3D" id="3.40.50.720">
    <property type="entry name" value="NAD(P)-binding Rossmann-like Domain"/>
    <property type="match status" value="2"/>
</dbReference>
<keyword evidence="9" id="KW-1185">Reference proteome</keyword>
<protein>
    <recommendedName>
        <fullName evidence="7">Alcohol dehydrogenase-like N-terminal domain-containing protein</fullName>
    </recommendedName>
</protein>
<feature type="domain" description="Alcohol dehydrogenase-like N-terminal" evidence="7">
    <location>
        <begin position="31"/>
        <end position="117"/>
    </location>
</feature>
<accession>A0A2T6ZFC8</accession>
<evidence type="ECO:0000259" key="7">
    <source>
        <dbReference type="Pfam" id="PF08240"/>
    </source>
</evidence>
<dbReference type="InterPro" id="IPR011032">
    <property type="entry name" value="GroES-like_sf"/>
</dbReference>
<dbReference type="EMBL" id="NESQ01000316">
    <property type="protein sequence ID" value="PUU74200.1"/>
    <property type="molecule type" value="Genomic_DNA"/>
</dbReference>
<dbReference type="Gene3D" id="3.90.180.10">
    <property type="entry name" value="Medium-chain alcohol dehydrogenases, catalytic domain"/>
    <property type="match status" value="2"/>
</dbReference>
<dbReference type="OrthoDB" id="1879366at2759"/>
<keyword evidence="5" id="KW-0560">Oxidoreductase</keyword>
<comment type="cofactor">
    <cofactor evidence="1">
        <name>Zn(2+)</name>
        <dbReference type="ChEBI" id="CHEBI:29105"/>
    </cofactor>
</comment>
<evidence type="ECO:0000256" key="4">
    <source>
        <dbReference type="ARBA" id="ARBA00022833"/>
    </source>
</evidence>
<evidence type="ECO:0000256" key="3">
    <source>
        <dbReference type="ARBA" id="ARBA00022723"/>
    </source>
</evidence>
<dbReference type="Proteomes" id="UP000244722">
    <property type="component" value="Unassembled WGS sequence"/>
</dbReference>
<organism evidence="8 9">
    <name type="scientific">Tuber borchii</name>
    <name type="common">White truffle</name>
    <dbReference type="NCBI Taxonomy" id="42251"/>
    <lineage>
        <taxon>Eukaryota</taxon>
        <taxon>Fungi</taxon>
        <taxon>Dikarya</taxon>
        <taxon>Ascomycota</taxon>
        <taxon>Pezizomycotina</taxon>
        <taxon>Pezizomycetes</taxon>
        <taxon>Pezizales</taxon>
        <taxon>Tuberaceae</taxon>
        <taxon>Tuber</taxon>
    </lineage>
</organism>
<evidence type="ECO:0000313" key="8">
    <source>
        <dbReference type="EMBL" id="PUU74200.1"/>
    </source>
</evidence>
<dbReference type="Pfam" id="PF08240">
    <property type="entry name" value="ADH_N"/>
    <property type="match status" value="1"/>
</dbReference>
<dbReference type="GO" id="GO:0046872">
    <property type="term" value="F:metal ion binding"/>
    <property type="evidence" value="ECO:0007669"/>
    <property type="project" value="UniProtKB-KW"/>
</dbReference>
<dbReference type="SUPFAM" id="SSF50129">
    <property type="entry name" value="GroES-like"/>
    <property type="match status" value="1"/>
</dbReference>
<keyword evidence="3" id="KW-0479">Metal-binding</keyword>
<evidence type="ECO:0000256" key="6">
    <source>
        <dbReference type="ARBA" id="ARBA00023027"/>
    </source>
</evidence>
<comment type="similarity">
    <text evidence="2">Belongs to the zinc-containing alcohol dehydrogenase family.</text>
</comment>
<evidence type="ECO:0000256" key="5">
    <source>
        <dbReference type="ARBA" id="ARBA00023002"/>
    </source>
</evidence>